<feature type="compositionally biased region" description="Basic and acidic residues" evidence="3">
    <location>
        <begin position="177"/>
        <end position="215"/>
    </location>
</feature>
<keyword evidence="1" id="KW-0677">Repeat</keyword>
<protein>
    <recommendedName>
        <fullName evidence="4">DUF8035 domain-containing protein</fullName>
    </recommendedName>
</protein>
<name>A0A9P4QIX5_9PEZI</name>
<feature type="compositionally biased region" description="Low complexity" evidence="3">
    <location>
        <begin position="229"/>
        <end position="240"/>
    </location>
</feature>
<feature type="region of interest" description="Disordered" evidence="3">
    <location>
        <begin position="1"/>
        <end position="407"/>
    </location>
</feature>
<accession>A0A9P4QIX5</accession>
<dbReference type="InterPro" id="IPR058348">
    <property type="entry name" value="DUF8035"/>
</dbReference>
<evidence type="ECO:0000256" key="3">
    <source>
        <dbReference type="SAM" id="MobiDB-lite"/>
    </source>
</evidence>
<evidence type="ECO:0000256" key="2">
    <source>
        <dbReference type="SAM" id="Coils"/>
    </source>
</evidence>
<feature type="domain" description="DUF8035" evidence="4">
    <location>
        <begin position="401"/>
        <end position="455"/>
    </location>
</feature>
<feature type="compositionally biased region" description="Basic and acidic residues" evidence="3">
    <location>
        <begin position="121"/>
        <end position="139"/>
    </location>
</feature>
<evidence type="ECO:0000313" key="5">
    <source>
        <dbReference type="EMBL" id="KAF2725749.1"/>
    </source>
</evidence>
<dbReference type="Pfam" id="PF26118">
    <property type="entry name" value="DUF8035"/>
    <property type="match status" value="1"/>
</dbReference>
<evidence type="ECO:0000313" key="6">
    <source>
        <dbReference type="Proteomes" id="UP000799441"/>
    </source>
</evidence>
<feature type="compositionally biased region" description="Low complexity" evidence="3">
    <location>
        <begin position="316"/>
        <end position="326"/>
    </location>
</feature>
<dbReference type="PANTHER" id="PTHR44826:SF3">
    <property type="entry name" value="SPORE COAT PROTEIN SP85"/>
    <property type="match status" value="1"/>
</dbReference>
<feature type="compositionally biased region" description="Basic and acidic residues" evidence="3">
    <location>
        <begin position="288"/>
        <end position="312"/>
    </location>
</feature>
<feature type="compositionally biased region" description="Basic and acidic residues" evidence="3">
    <location>
        <begin position="359"/>
        <end position="387"/>
    </location>
</feature>
<feature type="compositionally biased region" description="Basic and acidic residues" evidence="3">
    <location>
        <begin position="16"/>
        <end position="27"/>
    </location>
</feature>
<comment type="caution">
    <text evidence="5">The sequence shown here is derived from an EMBL/GenBank/DDBJ whole genome shotgun (WGS) entry which is preliminary data.</text>
</comment>
<keyword evidence="2" id="KW-0175">Coiled coil</keyword>
<feature type="compositionally biased region" description="Basic and acidic residues" evidence="3">
    <location>
        <begin position="545"/>
        <end position="557"/>
    </location>
</feature>
<proteinExistence type="predicted"/>
<dbReference type="InterPro" id="IPR051860">
    <property type="entry name" value="Plasmodium_CSP_Invasion"/>
</dbReference>
<dbReference type="EMBL" id="MU003766">
    <property type="protein sequence ID" value="KAF2725749.1"/>
    <property type="molecule type" value="Genomic_DNA"/>
</dbReference>
<feature type="region of interest" description="Disordered" evidence="3">
    <location>
        <begin position="524"/>
        <end position="569"/>
    </location>
</feature>
<dbReference type="OrthoDB" id="5428245at2759"/>
<dbReference type="PANTHER" id="PTHR44826">
    <property type="entry name" value="SPORE COAT PROTEIN SP85"/>
    <property type="match status" value="1"/>
</dbReference>
<evidence type="ECO:0000259" key="4">
    <source>
        <dbReference type="Pfam" id="PF26118"/>
    </source>
</evidence>
<organism evidence="5 6">
    <name type="scientific">Polychaeton citri CBS 116435</name>
    <dbReference type="NCBI Taxonomy" id="1314669"/>
    <lineage>
        <taxon>Eukaryota</taxon>
        <taxon>Fungi</taxon>
        <taxon>Dikarya</taxon>
        <taxon>Ascomycota</taxon>
        <taxon>Pezizomycotina</taxon>
        <taxon>Dothideomycetes</taxon>
        <taxon>Dothideomycetidae</taxon>
        <taxon>Capnodiales</taxon>
        <taxon>Capnodiaceae</taxon>
        <taxon>Polychaeton</taxon>
    </lineage>
</organism>
<feature type="compositionally biased region" description="Basic and acidic residues" evidence="3">
    <location>
        <begin position="99"/>
        <end position="111"/>
    </location>
</feature>
<dbReference type="AlphaFoldDB" id="A0A9P4QIX5"/>
<feature type="compositionally biased region" description="Polar residues" evidence="3">
    <location>
        <begin position="274"/>
        <end position="283"/>
    </location>
</feature>
<feature type="compositionally biased region" description="Basic and acidic residues" evidence="3">
    <location>
        <begin position="36"/>
        <end position="88"/>
    </location>
</feature>
<evidence type="ECO:0000256" key="1">
    <source>
        <dbReference type="ARBA" id="ARBA00022737"/>
    </source>
</evidence>
<keyword evidence="6" id="KW-1185">Reference proteome</keyword>
<feature type="compositionally biased region" description="Basic and acidic residues" evidence="3">
    <location>
        <begin position="151"/>
        <end position="164"/>
    </location>
</feature>
<feature type="compositionally biased region" description="Basic residues" evidence="3">
    <location>
        <begin position="216"/>
        <end position="228"/>
    </location>
</feature>
<gene>
    <name evidence="5" type="ORF">K431DRAFT_299491</name>
</gene>
<dbReference type="Proteomes" id="UP000799441">
    <property type="component" value="Unassembled WGS sequence"/>
</dbReference>
<feature type="region of interest" description="Disordered" evidence="3">
    <location>
        <begin position="467"/>
        <end position="486"/>
    </location>
</feature>
<feature type="coiled-coil region" evidence="2">
    <location>
        <begin position="598"/>
        <end position="625"/>
    </location>
</feature>
<reference evidence="5" key="1">
    <citation type="journal article" date="2020" name="Stud. Mycol.">
        <title>101 Dothideomycetes genomes: a test case for predicting lifestyles and emergence of pathogens.</title>
        <authorList>
            <person name="Haridas S."/>
            <person name="Albert R."/>
            <person name="Binder M."/>
            <person name="Bloem J."/>
            <person name="Labutti K."/>
            <person name="Salamov A."/>
            <person name="Andreopoulos B."/>
            <person name="Baker S."/>
            <person name="Barry K."/>
            <person name="Bills G."/>
            <person name="Bluhm B."/>
            <person name="Cannon C."/>
            <person name="Castanera R."/>
            <person name="Culley D."/>
            <person name="Daum C."/>
            <person name="Ezra D."/>
            <person name="Gonzalez J."/>
            <person name="Henrissat B."/>
            <person name="Kuo A."/>
            <person name="Liang C."/>
            <person name="Lipzen A."/>
            <person name="Lutzoni F."/>
            <person name="Magnuson J."/>
            <person name="Mondo S."/>
            <person name="Nolan M."/>
            <person name="Ohm R."/>
            <person name="Pangilinan J."/>
            <person name="Park H.-J."/>
            <person name="Ramirez L."/>
            <person name="Alfaro M."/>
            <person name="Sun H."/>
            <person name="Tritt A."/>
            <person name="Yoshinaga Y."/>
            <person name="Zwiers L.-H."/>
            <person name="Turgeon B."/>
            <person name="Goodwin S."/>
            <person name="Spatafora J."/>
            <person name="Crous P."/>
            <person name="Grigoriev I."/>
        </authorList>
    </citation>
    <scope>NUCLEOTIDE SEQUENCE</scope>
    <source>
        <strain evidence="5">CBS 116435</strain>
    </source>
</reference>
<sequence>MSRPPRDDLAYGDLPQRWDRDRFERAGHYGSSAGGRRYEEDFRFAERDSPRRRDVAVMDRVDARSPRGQRYEERDRFVEEDRYGEPLDRSGPGGRRRRTDRELFGDQDPRELANLALTPYKRRDDLDIDQRSFAKDEPRPGLIRRQSSLDSFDRRPRYDRDDYRIPAGVPVPLPIRRPYERNDGWEEIRYRDERDPYYRGRAPYEDYRDVEIRREKSVRKRRKPKKSATTRSSSSSSSSFEEVERSSNGSTVKLEEEHHSSHHTSRAPSKAPTKASSRRTSVPASVHESVHPSRASVHESVHESIHVDDARSRHTSIAPSIAPSKAASRHTSIAPSRAAVSIHESVHKSVHEAAPSIHESVHESVHESAHPESVHESFSESVHESVHNDAPPSELPPRLGRKGKTRMPKRLVRMKALNDLGYPFDEEEDFWIVRVAMEKDQIDEVIRISEEYKKADNKTVYHYAEKEKITESVPPPAPVPEEAREHEELLRTEWINPPSVYGGSNARSVRAESPLGTIVTRRTSPARTIGSRRSRARSTGSAFFEEEKKTVVEERGHSRAPSSHHTEIREQDDAIIEERAPSHHGSALVVQERQHRSDRDIQAEIRSLEVERRALRLERDAEERRDLALRLRERPDEEYRLVEYRERPYGRREIVEFTEEKPKKDVLRVEKDRKGRMALVRSAN</sequence>